<keyword evidence="1" id="KW-0732">Signal</keyword>
<dbReference type="Proteomes" id="UP001317779">
    <property type="component" value="Chromosome"/>
</dbReference>
<feature type="signal peptide" evidence="1">
    <location>
        <begin position="1"/>
        <end position="23"/>
    </location>
</feature>
<organism evidence="2 3">
    <name type="scientific">Microbacterium terricola</name>
    <dbReference type="NCBI Taxonomy" id="344163"/>
    <lineage>
        <taxon>Bacteria</taxon>
        <taxon>Bacillati</taxon>
        <taxon>Actinomycetota</taxon>
        <taxon>Actinomycetes</taxon>
        <taxon>Micrococcales</taxon>
        <taxon>Microbacteriaceae</taxon>
        <taxon>Microbacterium</taxon>
    </lineage>
</organism>
<name>A0ABM8DV76_9MICO</name>
<dbReference type="EMBL" id="AP027141">
    <property type="protein sequence ID" value="BDV29541.1"/>
    <property type="molecule type" value="Genomic_DNA"/>
</dbReference>
<keyword evidence="3" id="KW-1185">Reference proteome</keyword>
<accession>A0ABM8DV76</accession>
<sequence length="169" mass="18451">MHRLLSAAAVALLALTLGGCTMSADSRLDEYQAEAERLVEEVTQEIPDDLIDEVVITESEARYGETESAEELPSDPAHWQVYRAINLVSEDGASADAAARISRMLADDGWAESRVRETEDGRRIADGFRTTIDGGEWYLELTWVKSAPELAETIEVTIVSPPTVRGDAG</sequence>
<evidence type="ECO:0000256" key="1">
    <source>
        <dbReference type="SAM" id="SignalP"/>
    </source>
</evidence>
<evidence type="ECO:0000313" key="2">
    <source>
        <dbReference type="EMBL" id="BDV29541.1"/>
    </source>
</evidence>
<feature type="chain" id="PRO_5046924682" description="Lipoprotein" evidence="1">
    <location>
        <begin position="24"/>
        <end position="169"/>
    </location>
</feature>
<gene>
    <name evidence="2" type="ORF">Microterr_02010</name>
</gene>
<dbReference type="PROSITE" id="PS51257">
    <property type="entry name" value="PROKAR_LIPOPROTEIN"/>
    <property type="match status" value="1"/>
</dbReference>
<evidence type="ECO:0000313" key="3">
    <source>
        <dbReference type="Proteomes" id="UP001317779"/>
    </source>
</evidence>
<reference evidence="2 3" key="1">
    <citation type="submission" date="2022-12" db="EMBL/GenBank/DDBJ databases">
        <title>Microbacterium terricola strain KV-448 chromosome, complete genome.</title>
        <authorList>
            <person name="Oshima T."/>
            <person name="Moriya T."/>
            <person name="Bessho Y."/>
        </authorList>
    </citation>
    <scope>NUCLEOTIDE SEQUENCE [LARGE SCALE GENOMIC DNA]</scope>
    <source>
        <strain evidence="2 3">KV-448</strain>
    </source>
</reference>
<protein>
    <recommendedName>
        <fullName evidence="4">Lipoprotein</fullName>
    </recommendedName>
</protein>
<proteinExistence type="predicted"/>
<evidence type="ECO:0008006" key="4">
    <source>
        <dbReference type="Google" id="ProtNLM"/>
    </source>
</evidence>